<organism evidence="1 2">
    <name type="scientific">Pieris brassicae</name>
    <name type="common">White butterfly</name>
    <name type="synonym">Large white butterfly</name>
    <dbReference type="NCBI Taxonomy" id="7116"/>
    <lineage>
        <taxon>Eukaryota</taxon>
        <taxon>Metazoa</taxon>
        <taxon>Ecdysozoa</taxon>
        <taxon>Arthropoda</taxon>
        <taxon>Hexapoda</taxon>
        <taxon>Insecta</taxon>
        <taxon>Pterygota</taxon>
        <taxon>Neoptera</taxon>
        <taxon>Endopterygota</taxon>
        <taxon>Lepidoptera</taxon>
        <taxon>Glossata</taxon>
        <taxon>Ditrysia</taxon>
        <taxon>Papilionoidea</taxon>
        <taxon>Pieridae</taxon>
        <taxon>Pierinae</taxon>
        <taxon>Pieris</taxon>
    </lineage>
</organism>
<protein>
    <submittedName>
        <fullName evidence="1">Uncharacterized protein</fullName>
    </submittedName>
</protein>
<dbReference type="Proteomes" id="UP001152562">
    <property type="component" value="Unassembled WGS sequence"/>
</dbReference>
<proteinExistence type="predicted"/>
<reference evidence="1" key="1">
    <citation type="submission" date="2022-05" db="EMBL/GenBank/DDBJ databases">
        <authorList>
            <person name="Okamura Y."/>
        </authorList>
    </citation>
    <scope>NUCLEOTIDE SEQUENCE</scope>
</reference>
<gene>
    <name evidence="1" type="ORF">PIBRA_LOCUS14520</name>
</gene>
<evidence type="ECO:0000313" key="1">
    <source>
        <dbReference type="EMBL" id="CAH4039059.1"/>
    </source>
</evidence>
<sequence length="187" mass="22075">MSHQKWLICSICLQHRHLDKCRDIDEITEIYPKKENRTHNERNTKFLQNGCHPQRNKVSKYVQTEDINEIISEVLNVFKSKKFKKDATTNTDKKLVISKTFNLSINSDFEFQQTIKSSSIPQMKNELKQRHEKHRDPIAEVNRMFANVNLNRPTVRNGPRILPVVKTDRSDKASVFVCCHYQCENYL</sequence>
<accession>A0A9P0XL50</accession>
<keyword evidence="2" id="KW-1185">Reference proteome</keyword>
<dbReference type="AlphaFoldDB" id="A0A9P0XL50"/>
<dbReference type="EMBL" id="CALOZG010000087">
    <property type="protein sequence ID" value="CAH4039059.1"/>
    <property type="molecule type" value="Genomic_DNA"/>
</dbReference>
<name>A0A9P0XL50_PIEBR</name>
<evidence type="ECO:0000313" key="2">
    <source>
        <dbReference type="Proteomes" id="UP001152562"/>
    </source>
</evidence>
<comment type="caution">
    <text evidence="1">The sequence shown here is derived from an EMBL/GenBank/DDBJ whole genome shotgun (WGS) entry which is preliminary data.</text>
</comment>